<dbReference type="EMBL" id="CM045766">
    <property type="protein sequence ID" value="KAI8003281.1"/>
    <property type="molecule type" value="Genomic_DNA"/>
</dbReference>
<evidence type="ECO:0000313" key="2">
    <source>
        <dbReference type="Proteomes" id="UP001060215"/>
    </source>
</evidence>
<reference evidence="1 2" key="1">
    <citation type="journal article" date="2022" name="Plant J.">
        <title>Chromosome-level genome of Camellia lanceoleosa provides a valuable resource for understanding genome evolution and self-incompatibility.</title>
        <authorList>
            <person name="Gong W."/>
            <person name="Xiao S."/>
            <person name="Wang L."/>
            <person name="Liao Z."/>
            <person name="Chang Y."/>
            <person name="Mo W."/>
            <person name="Hu G."/>
            <person name="Li W."/>
            <person name="Zhao G."/>
            <person name="Zhu H."/>
            <person name="Hu X."/>
            <person name="Ji K."/>
            <person name="Xiang X."/>
            <person name="Song Q."/>
            <person name="Yuan D."/>
            <person name="Jin S."/>
            <person name="Zhang L."/>
        </authorList>
    </citation>
    <scope>NUCLEOTIDE SEQUENCE [LARGE SCALE GENOMIC DNA]</scope>
    <source>
        <strain evidence="1">SQ_2022a</strain>
    </source>
</reference>
<evidence type="ECO:0000313" key="1">
    <source>
        <dbReference type="EMBL" id="KAI8003281.1"/>
    </source>
</evidence>
<name>A0ACC0GUS4_9ERIC</name>
<protein>
    <submittedName>
        <fullName evidence="1">E3 ubiquitin-protein ligase LIN</fullName>
    </submittedName>
</protein>
<organism evidence="1 2">
    <name type="scientific">Camellia lanceoleosa</name>
    <dbReference type="NCBI Taxonomy" id="1840588"/>
    <lineage>
        <taxon>Eukaryota</taxon>
        <taxon>Viridiplantae</taxon>
        <taxon>Streptophyta</taxon>
        <taxon>Embryophyta</taxon>
        <taxon>Tracheophyta</taxon>
        <taxon>Spermatophyta</taxon>
        <taxon>Magnoliopsida</taxon>
        <taxon>eudicotyledons</taxon>
        <taxon>Gunneridae</taxon>
        <taxon>Pentapetalae</taxon>
        <taxon>asterids</taxon>
        <taxon>Ericales</taxon>
        <taxon>Theaceae</taxon>
        <taxon>Camellia</taxon>
    </lineage>
</organism>
<proteinExistence type="predicted"/>
<keyword evidence="2" id="KW-1185">Reference proteome</keyword>
<accession>A0ACC0GUS4</accession>
<dbReference type="Proteomes" id="UP001060215">
    <property type="component" value="Chromosome 9"/>
</dbReference>
<comment type="caution">
    <text evidence="1">The sequence shown here is derived from an EMBL/GenBank/DDBJ whole genome shotgun (WGS) entry which is preliminary data.</text>
</comment>
<gene>
    <name evidence="1" type="ORF">LOK49_LG08G01995</name>
</gene>
<sequence>MPSDEELNGNFENIDEESSCSSIPRDFICPLTGLLFEDPVTLETGQTFERATVTEWFNQGYRTCPVTEKTLESQSMPHTNFILKRVIDSWKSERCRHLLAFACQQEREHRPKLEDERAVFILQHLLTSFSKEERITNAKLLMSLGGLQFLVRSVAADRTNMPGQKKLKERENEAIEDGSGPLFDEQLSIEVFGRKSGYISGLGRGPKPSTTASGRRTRAALEIENEETKRELEEQRRINEELNAKVHNWESNSVEVNAKIDLVMQQISRGGFTSDLPS</sequence>